<evidence type="ECO:0000259" key="2">
    <source>
        <dbReference type="PROSITE" id="PS50878"/>
    </source>
</evidence>
<dbReference type="Proteomes" id="UP001148838">
    <property type="component" value="Unassembled WGS sequence"/>
</dbReference>
<name>A0ABQ8TUP9_PERAM</name>
<protein>
    <recommendedName>
        <fullName evidence="2">Reverse transcriptase domain-containing protein</fullName>
    </recommendedName>
</protein>
<feature type="domain" description="Reverse transcriptase" evidence="2">
    <location>
        <begin position="737"/>
        <end position="1008"/>
    </location>
</feature>
<dbReference type="CDD" id="cd01650">
    <property type="entry name" value="RT_nLTR_like"/>
    <property type="match status" value="1"/>
</dbReference>
<feature type="compositionally biased region" description="Polar residues" evidence="1">
    <location>
        <begin position="408"/>
        <end position="436"/>
    </location>
</feature>
<gene>
    <name evidence="3" type="ORF">ANN_00984</name>
</gene>
<dbReference type="PANTHER" id="PTHR47027">
    <property type="entry name" value="REVERSE TRANSCRIPTASE DOMAIN-CONTAINING PROTEIN"/>
    <property type="match status" value="1"/>
</dbReference>
<dbReference type="SUPFAM" id="SSF56672">
    <property type="entry name" value="DNA/RNA polymerases"/>
    <property type="match status" value="1"/>
</dbReference>
<evidence type="ECO:0000313" key="4">
    <source>
        <dbReference type="Proteomes" id="UP001148838"/>
    </source>
</evidence>
<comment type="caution">
    <text evidence="3">The sequence shown here is derived from an EMBL/GenBank/DDBJ whole genome shotgun (WGS) entry which is preliminary data.</text>
</comment>
<evidence type="ECO:0000256" key="1">
    <source>
        <dbReference type="SAM" id="MobiDB-lite"/>
    </source>
</evidence>
<dbReference type="PANTHER" id="PTHR47027:SF20">
    <property type="entry name" value="REVERSE TRANSCRIPTASE-LIKE PROTEIN WITH RNA-DIRECTED DNA POLYMERASE DOMAIN"/>
    <property type="match status" value="1"/>
</dbReference>
<dbReference type="EMBL" id="JAJSOF020000003">
    <property type="protein sequence ID" value="KAJ4449581.1"/>
    <property type="molecule type" value="Genomic_DNA"/>
</dbReference>
<organism evidence="3 4">
    <name type="scientific">Periplaneta americana</name>
    <name type="common">American cockroach</name>
    <name type="synonym">Blatta americana</name>
    <dbReference type="NCBI Taxonomy" id="6978"/>
    <lineage>
        <taxon>Eukaryota</taxon>
        <taxon>Metazoa</taxon>
        <taxon>Ecdysozoa</taxon>
        <taxon>Arthropoda</taxon>
        <taxon>Hexapoda</taxon>
        <taxon>Insecta</taxon>
        <taxon>Pterygota</taxon>
        <taxon>Neoptera</taxon>
        <taxon>Polyneoptera</taxon>
        <taxon>Dictyoptera</taxon>
        <taxon>Blattodea</taxon>
        <taxon>Blattoidea</taxon>
        <taxon>Blattidae</taxon>
        <taxon>Blattinae</taxon>
        <taxon>Periplaneta</taxon>
    </lineage>
</organism>
<reference evidence="3 4" key="1">
    <citation type="journal article" date="2022" name="Allergy">
        <title>Genome assembly and annotation of Periplaneta americana reveal a comprehensive cockroach allergen profile.</title>
        <authorList>
            <person name="Wang L."/>
            <person name="Xiong Q."/>
            <person name="Saelim N."/>
            <person name="Wang L."/>
            <person name="Nong W."/>
            <person name="Wan A.T."/>
            <person name="Shi M."/>
            <person name="Liu X."/>
            <person name="Cao Q."/>
            <person name="Hui J.H.L."/>
            <person name="Sookrung N."/>
            <person name="Leung T.F."/>
            <person name="Tungtrongchitr A."/>
            <person name="Tsui S.K.W."/>
        </authorList>
    </citation>
    <scope>NUCLEOTIDE SEQUENCE [LARGE SCALE GENOMIC DNA]</scope>
    <source>
        <strain evidence="3">PWHHKU_190912</strain>
    </source>
</reference>
<dbReference type="InterPro" id="IPR000477">
    <property type="entry name" value="RT_dom"/>
</dbReference>
<evidence type="ECO:0000313" key="3">
    <source>
        <dbReference type="EMBL" id="KAJ4449581.1"/>
    </source>
</evidence>
<dbReference type="Pfam" id="PF00078">
    <property type="entry name" value="RVT_1"/>
    <property type="match status" value="1"/>
</dbReference>
<accession>A0ABQ8TUP9</accession>
<sequence>MNNAMVLRRRQVVIGLNKVCDANNTLNNLHNRRESFNWKRGAMLEVIWATLQLSRGRLQVELGLHYLEETMDAITGSLELRDSAVPLVNLRYLIPGFHSLLKQVFLRDSIALCTIHHRWAGISTRELLRIQSIRGNHLTIEDDVHNSTLNKLSSSRSVETRKITRKTLVKCSVWRVALYGAETWTLRRSEEKRLESFEYACNERIILKLMRKRKRIWLCHWLRRNCVLKDALEGMVNGRRVRGRRRNHVIDIINISNKMYISCKDSEKALEASYLISHDLALAGKPHIFAETLIKPQLVKCKLDEKTANFISSVPLSNNTVYSNSGSFKRSSLPNTASETLPTLTSLPNIASHQIASETLPTLASFPNIASQQTASETLPTLTSLPNIACHQVASETLPTTTNLPNTASNREISETFPTPDQVNKETGCSSINSTSTNDGPVKLKLQGRRITTVPVSDYESNEIELDTDYNVSGVLSIFTDSESDVEKKTNSVKIMLKAHSYMVVTYEKELWPWKVLEVKNNGAIISCILYDAVSTTMLFSVNAIGHSEMEFGEMCPRIRHKLPDICLTNEENLGKNQQFMPNMGSAMKRLEGRAAWLSGIVLKEKRARSRPQTCSANVTLLFSVAMTATKAGRVDVLIILDSANWNVWCGLTKSGTVTPFFCEATVIGTVPNRNDRDEIQIQTAEPFIPEPTLYEVEIAIENLKNYKSPGIDKIPSELIQKGGSALSNEIYKLILAIWEKEIVPEQWKESIIVPIFKKGDKTNCSNFRGISLLLTSYKILSNILLRRLTPYVDEIIGDHQCGFRRNGSTIDQIYCIRQIMEKQWEYKGTVHQLFTDFKKAYDSVKREVLHDILIEFCIAKKLVRLIKMCLNETYSRVRIGQFLSDAFPIHCGLKQGDALSPLFFNFALEYAIRKVQDNREGLELNGLHQLLVYANDVNMLGENPQTIREITGILMEASKEIGLEVNPEKTKYMIMSRDLDIVRNGNIKIGNLSFEEVEKFKYLGATVTNINDTREGN</sequence>
<dbReference type="InterPro" id="IPR043502">
    <property type="entry name" value="DNA/RNA_pol_sf"/>
</dbReference>
<keyword evidence="4" id="KW-1185">Reference proteome</keyword>
<dbReference type="PROSITE" id="PS50878">
    <property type="entry name" value="RT_POL"/>
    <property type="match status" value="1"/>
</dbReference>
<feature type="region of interest" description="Disordered" evidence="1">
    <location>
        <begin position="399"/>
        <end position="436"/>
    </location>
</feature>
<proteinExistence type="predicted"/>